<feature type="signal peptide" evidence="5">
    <location>
        <begin position="1"/>
        <end position="21"/>
    </location>
</feature>
<evidence type="ECO:0000259" key="7">
    <source>
        <dbReference type="Pfam" id="PF16889"/>
    </source>
</evidence>
<evidence type="ECO:0000313" key="8">
    <source>
        <dbReference type="EMBL" id="PZX49822.1"/>
    </source>
</evidence>
<evidence type="ECO:0000256" key="4">
    <source>
        <dbReference type="ARBA" id="ARBA00023239"/>
    </source>
</evidence>
<dbReference type="RefSeq" id="WP_111320599.1">
    <property type="nucleotide sequence ID" value="NZ_QKZT01000013.1"/>
</dbReference>
<dbReference type="Pfam" id="PF07940">
    <property type="entry name" value="Hepar_II_III_C"/>
    <property type="match status" value="1"/>
</dbReference>
<dbReference type="InterPro" id="IPR012480">
    <property type="entry name" value="Hepar_II_III_C"/>
</dbReference>
<dbReference type="SUPFAM" id="SSF48230">
    <property type="entry name" value="Chondroitin AC/alginate lyase"/>
    <property type="match status" value="1"/>
</dbReference>
<proteinExistence type="predicted"/>
<sequence>MNHFKKYIFIFLFLIVAKAAAQSEVKEYPIPSEEDFFASLPDSFEDAAKIKQVYANGDKIAAYGMLSAYFKEKATQRFFFNWHNVPQRMKEYNETYPSAAKSHLKDAQDHTGDFNADTPWKLPFVNKAGEQMNAYAIRHLFRQHKAGDLAFSYFLSDQKEFLPYFTAHVASLMAAYQNGQVELISDGNGAYEAFRGGNRIENWVLAHHLFLASEDYLPQDQIRTMRNFLHTAEVLYQTNQNFSYGNHQTKGMVALAVIAMMYPEFDPGKKYYDFAIANLGEHLEKEVNADGFQFERSFHYHVGDIDNYFRVYKLAQITQNEIPDSWAAQLKGMFSAMKSIALPNKNAPVIQDDTDQPMATQNQMDEIMALGYALFQEPEFGYFSAEHPSEEYYWLLGQKDLELLSTRKSKQPSMKSTALETTGYYVFREGWKENDQYMLISTGVSEQKPDHQHGDVLGFQLFANGEMLMPNYQVRYPLPEFQFFKNSWVKNVVLVDSIPQGQNWTGNQGGSGFGKFQTLPKASVTLWEPKGEIQAFRASHDGYENLNVDYHRTIYYFPGEFWFVKDEFTGKSAHTYYQNFQGNYSLEDAPTIARSNQADASGIDIIQLGGQSLTTQTAGDKGKNRITYQSESNLSHSFATIIRPYERYEDRTALPLSNGEFQLADWQINLTQHTVKNNKYSSDYIFVKEDLTFLIGMTEMTLGSHTYTSSQPVDLLLKKVADGIEIKSFSDEDALLTTKDEVITIESLQTLTLNPTND</sequence>
<gene>
    <name evidence="8" type="ORF">LV85_02885</name>
</gene>
<evidence type="ECO:0000256" key="5">
    <source>
        <dbReference type="SAM" id="SignalP"/>
    </source>
</evidence>
<dbReference type="EMBL" id="QKZT01000013">
    <property type="protein sequence ID" value="PZX49822.1"/>
    <property type="molecule type" value="Genomic_DNA"/>
</dbReference>
<dbReference type="AlphaFoldDB" id="A0A2W7SGG7"/>
<dbReference type="GO" id="GO:0016829">
    <property type="term" value="F:lyase activity"/>
    <property type="evidence" value="ECO:0007669"/>
    <property type="project" value="UniProtKB-KW"/>
</dbReference>
<dbReference type="OrthoDB" id="7335480at2"/>
<evidence type="ECO:0000256" key="1">
    <source>
        <dbReference type="ARBA" id="ARBA00004418"/>
    </source>
</evidence>
<evidence type="ECO:0000256" key="3">
    <source>
        <dbReference type="ARBA" id="ARBA00022764"/>
    </source>
</evidence>
<feature type="domain" description="Heparin-sulfate lyase N-terminal" evidence="7">
    <location>
        <begin position="37"/>
        <end position="357"/>
    </location>
</feature>
<comment type="caution">
    <text evidence="8">The sequence shown here is derived from an EMBL/GenBank/DDBJ whole genome shotgun (WGS) entry which is preliminary data.</text>
</comment>
<evidence type="ECO:0000313" key="9">
    <source>
        <dbReference type="Proteomes" id="UP000248882"/>
    </source>
</evidence>
<name>A0A2W7SGG7_9BACT</name>
<dbReference type="InterPro" id="IPR031680">
    <property type="entry name" value="Hepar_II_III_N"/>
</dbReference>
<reference evidence="8 9" key="1">
    <citation type="submission" date="2018-06" db="EMBL/GenBank/DDBJ databases">
        <title>Genomic Encyclopedia of Archaeal and Bacterial Type Strains, Phase II (KMG-II): from individual species to whole genera.</title>
        <authorList>
            <person name="Goeker M."/>
        </authorList>
    </citation>
    <scope>NUCLEOTIDE SEQUENCE [LARGE SCALE GENOMIC DNA]</scope>
    <source>
        <strain evidence="8 9">DSM 19830</strain>
    </source>
</reference>
<dbReference type="PANTHER" id="PTHR39210">
    <property type="entry name" value="HEPARIN-SULFATE LYASE"/>
    <property type="match status" value="1"/>
</dbReference>
<dbReference type="Gene3D" id="1.50.10.100">
    <property type="entry name" value="Chondroitin AC/alginate lyase"/>
    <property type="match status" value="1"/>
</dbReference>
<dbReference type="PANTHER" id="PTHR39210:SF1">
    <property type="entry name" value="HEPARIN-SULFATE LYASE"/>
    <property type="match status" value="1"/>
</dbReference>
<keyword evidence="9" id="KW-1185">Reference proteome</keyword>
<keyword evidence="4" id="KW-0456">Lyase</keyword>
<evidence type="ECO:0000259" key="6">
    <source>
        <dbReference type="Pfam" id="PF07940"/>
    </source>
</evidence>
<accession>A0A2W7SGG7</accession>
<comment type="subcellular location">
    <subcellularLocation>
        <location evidence="1">Periplasm</location>
    </subcellularLocation>
</comment>
<dbReference type="Proteomes" id="UP000248882">
    <property type="component" value="Unassembled WGS sequence"/>
</dbReference>
<dbReference type="Gene3D" id="2.70.98.70">
    <property type="match status" value="1"/>
</dbReference>
<organism evidence="8 9">
    <name type="scientific">Algoriphagus chordae</name>
    <dbReference type="NCBI Taxonomy" id="237019"/>
    <lineage>
        <taxon>Bacteria</taxon>
        <taxon>Pseudomonadati</taxon>
        <taxon>Bacteroidota</taxon>
        <taxon>Cytophagia</taxon>
        <taxon>Cytophagales</taxon>
        <taxon>Cyclobacteriaceae</taxon>
        <taxon>Algoriphagus</taxon>
    </lineage>
</organism>
<feature type="chain" id="PRO_5016052050" evidence="5">
    <location>
        <begin position="22"/>
        <end position="758"/>
    </location>
</feature>
<protein>
    <submittedName>
        <fullName evidence="8">Heparinase II/III-like protein</fullName>
    </submittedName>
</protein>
<dbReference type="Pfam" id="PF16889">
    <property type="entry name" value="Hepar_II_III_N"/>
    <property type="match status" value="1"/>
</dbReference>
<dbReference type="InterPro" id="IPR008929">
    <property type="entry name" value="Chondroitin_lyas"/>
</dbReference>
<feature type="domain" description="Heparinase II/III-like C-terminal" evidence="6">
    <location>
        <begin position="415"/>
        <end position="620"/>
    </location>
</feature>
<dbReference type="GO" id="GO:0042597">
    <property type="term" value="C:periplasmic space"/>
    <property type="evidence" value="ECO:0007669"/>
    <property type="project" value="UniProtKB-SubCell"/>
</dbReference>
<keyword evidence="2 5" id="KW-0732">Signal</keyword>
<keyword evidence="3" id="KW-0574">Periplasm</keyword>
<evidence type="ECO:0000256" key="2">
    <source>
        <dbReference type="ARBA" id="ARBA00022729"/>
    </source>
</evidence>